<dbReference type="PANTHER" id="PTHR37165:SF1">
    <property type="entry name" value="TYPE 1 ENCAPSULIN SHELL PROTEIN"/>
    <property type="match status" value="1"/>
</dbReference>
<evidence type="ECO:0000256" key="1">
    <source>
        <dbReference type="ARBA" id="ARBA00033738"/>
    </source>
</evidence>
<dbReference type="CDD" id="cd00657">
    <property type="entry name" value="Ferritin_like"/>
    <property type="match status" value="1"/>
</dbReference>
<evidence type="ECO:0000313" key="4">
    <source>
        <dbReference type="Proteomes" id="UP000001747"/>
    </source>
</evidence>
<dbReference type="HOGENOM" id="CLU_067492_0_0_2"/>
<keyword evidence="2" id="KW-1284">Encapsulin nanocompartment</keyword>
<dbReference type="GO" id="GO:0140737">
    <property type="term" value="C:encapsulin nanocompartment"/>
    <property type="evidence" value="ECO:0007669"/>
    <property type="project" value="UniProtKB-SubCell"/>
</dbReference>
<organism evidence="3 4">
    <name type="scientific">Saccharolobus islandicus (strain L.S.2.15 / Lassen #1)</name>
    <name type="common">Sulfolobus islandicus</name>
    <dbReference type="NCBI Taxonomy" id="429572"/>
    <lineage>
        <taxon>Archaea</taxon>
        <taxon>Thermoproteota</taxon>
        <taxon>Thermoprotei</taxon>
        <taxon>Sulfolobales</taxon>
        <taxon>Sulfolobaceae</taxon>
        <taxon>Saccharolobus</taxon>
    </lineage>
</organism>
<evidence type="ECO:0000256" key="2">
    <source>
        <dbReference type="ARBA" id="ARBA00033787"/>
    </source>
</evidence>
<protein>
    <submittedName>
        <fullName evidence="3">Linocin_M18 bacteriocin protein</fullName>
    </submittedName>
</protein>
<dbReference type="KEGG" id="sis:LS215_2734"/>
<dbReference type="EMBL" id="CP001399">
    <property type="protein sequence ID" value="ACP36669.1"/>
    <property type="molecule type" value="Genomic_DNA"/>
</dbReference>
<dbReference type="Gene3D" id="6.10.140.1960">
    <property type="match status" value="1"/>
</dbReference>
<dbReference type="InterPro" id="IPR051429">
    <property type="entry name" value="Encapsulin_nc"/>
</dbReference>
<dbReference type="SUPFAM" id="SSF47240">
    <property type="entry name" value="Ferritin-like"/>
    <property type="match status" value="1"/>
</dbReference>
<dbReference type="GeneID" id="15298947"/>
<accession>C3MM35</accession>
<dbReference type="InterPro" id="IPR007544">
    <property type="entry name" value="ENCAP"/>
</dbReference>
<sequence length="346" mass="39476">MFSNDPSTLTRKEKFDKEEAVRAIRNAIAAEIDAINFYLQQNKYIDDEKLRKVHEDITREEMTHFGEFLRLLYQLSPEDFSYFKKGWEEASKLIGESKDFPLIQPTPSESRKDPIVSWIIEGIMSNRVVRNIGNMIKYESTTVPFSEVKEDSGDTVQSKSVTLYEVPLISSQVKFYSGQKNDSRRTAIVAGKSFAKTENQLLLKNHPLSPLKMGSQITASDWNISGNILLDVLKAYENLAKEGFGKDIYVLISSSNYSKTFRVVDRTGTYEIEMIKEIGNVVPTDIVNNDEIYIISKQGFDILVFSEANVEYLSKERDYEVYLITEQIAPRLISSSASCRITQKTS</sequence>
<dbReference type="OrthoDB" id="60579at2157"/>
<name>C3MM35_SACI2</name>
<comment type="subcellular location">
    <subcellularLocation>
        <location evidence="1">Encapsulin nanocompartment</location>
    </subcellularLocation>
</comment>
<dbReference type="InterPro" id="IPR009078">
    <property type="entry name" value="Ferritin-like_SF"/>
</dbReference>
<gene>
    <name evidence="3" type="ordered locus">LS215_2734</name>
</gene>
<dbReference type="AlphaFoldDB" id="C3MM35"/>
<evidence type="ECO:0000313" key="3">
    <source>
        <dbReference type="EMBL" id="ACP36669.1"/>
    </source>
</evidence>
<proteinExistence type="predicted"/>
<dbReference type="PANTHER" id="PTHR37165">
    <property type="entry name" value="PEPTIDASE U56 FAMILY"/>
    <property type="match status" value="1"/>
</dbReference>
<reference evidence="3 4" key="1">
    <citation type="journal article" date="2009" name="Proc. Natl. Acad. Sci. U.S.A.">
        <title>Biogeography of the Sulfolobus islandicus pan-genome.</title>
        <authorList>
            <person name="Reno M.L."/>
            <person name="Held N.L."/>
            <person name="Fields C.J."/>
            <person name="Burke P.V."/>
            <person name="Whitaker R.J."/>
        </authorList>
    </citation>
    <scope>NUCLEOTIDE SEQUENCE [LARGE SCALE GENOMIC DNA]</scope>
    <source>
        <strain evidence="4">L.S.2.15 / Lassen #1</strain>
    </source>
</reference>
<dbReference type="Gene3D" id="3.30.2320.10">
    <property type="entry name" value="hypothetical protein PF0899 domain"/>
    <property type="match status" value="1"/>
</dbReference>
<dbReference type="Pfam" id="PF04454">
    <property type="entry name" value="Linocin_M18"/>
    <property type="match status" value="1"/>
</dbReference>
<dbReference type="Proteomes" id="UP000001747">
    <property type="component" value="Chromosome"/>
</dbReference>
<dbReference type="RefSeq" id="WP_012714536.1">
    <property type="nucleotide sequence ID" value="NC_012589.1"/>
</dbReference>